<dbReference type="Gene3D" id="3.40.50.12780">
    <property type="entry name" value="N-terminal domain of ligase-like"/>
    <property type="match status" value="1"/>
</dbReference>
<dbReference type="EMBL" id="JAENIB010000021">
    <property type="protein sequence ID" value="MBK1934488.1"/>
    <property type="molecule type" value="Genomic_DNA"/>
</dbReference>
<dbReference type="Pfam" id="PF16177">
    <property type="entry name" value="ACAS_N"/>
    <property type="match status" value="1"/>
</dbReference>
<dbReference type="GO" id="GO:0006085">
    <property type="term" value="P:acetyl-CoA biosynthetic process"/>
    <property type="evidence" value="ECO:0007669"/>
    <property type="project" value="TreeGrafter"/>
</dbReference>
<organism evidence="5 7">
    <name type="scientific">Burkholderia contaminans</name>
    <dbReference type="NCBI Taxonomy" id="488447"/>
    <lineage>
        <taxon>Bacteria</taxon>
        <taxon>Pseudomonadati</taxon>
        <taxon>Pseudomonadota</taxon>
        <taxon>Betaproteobacteria</taxon>
        <taxon>Burkholderiales</taxon>
        <taxon>Burkholderiaceae</taxon>
        <taxon>Burkholderia</taxon>
        <taxon>Burkholderia cepacia complex</taxon>
    </lineage>
</organism>
<dbReference type="Proteomes" id="UP000611459">
    <property type="component" value="Unassembled WGS sequence"/>
</dbReference>
<evidence type="ECO:0000259" key="3">
    <source>
        <dbReference type="Pfam" id="PF00501"/>
    </source>
</evidence>
<dbReference type="PANTHER" id="PTHR24095">
    <property type="entry name" value="ACETYL-COENZYME A SYNTHETASE"/>
    <property type="match status" value="1"/>
</dbReference>
<dbReference type="Pfam" id="PF00501">
    <property type="entry name" value="AMP-binding"/>
    <property type="match status" value="1"/>
</dbReference>
<evidence type="ECO:0000313" key="6">
    <source>
        <dbReference type="EMBL" id="MBO1834214.1"/>
    </source>
</evidence>
<accession>A0AAP1VA30</accession>
<evidence type="ECO:0000313" key="7">
    <source>
        <dbReference type="Proteomes" id="UP000611459"/>
    </source>
</evidence>
<dbReference type="PANTHER" id="PTHR24095:SF14">
    <property type="entry name" value="ACETYL-COENZYME A SYNTHETASE 1"/>
    <property type="match status" value="1"/>
</dbReference>
<name>A0AAP1VA30_9BURK</name>
<dbReference type="InterPro" id="IPR032387">
    <property type="entry name" value="ACAS_N"/>
</dbReference>
<evidence type="ECO:0000256" key="1">
    <source>
        <dbReference type="ARBA" id="ARBA00006432"/>
    </source>
</evidence>
<reference evidence="5" key="1">
    <citation type="submission" date="2021-01" db="EMBL/GenBank/DDBJ databases">
        <title>Outbreak of Burkholderia contaminns endophthalmitis traced to a clinical ventilation system.</title>
        <authorList>
            <person name="Lipuma J."/>
            <person name="Spilker T."/>
            <person name="Kratholm J."/>
        </authorList>
    </citation>
    <scope>NUCLEOTIDE SEQUENCE</scope>
    <source>
        <strain evidence="5">HI4954</strain>
    </source>
</reference>
<feature type="domain" description="Acetyl-coenzyme A synthetase N-terminal" evidence="4">
    <location>
        <begin position="32"/>
        <end position="87"/>
    </location>
</feature>
<dbReference type="RefSeq" id="WP_200162065.1">
    <property type="nucleotide sequence ID" value="NZ_BSTW01000020.1"/>
</dbReference>
<dbReference type="InterPro" id="IPR042099">
    <property type="entry name" value="ANL_N_sf"/>
</dbReference>
<dbReference type="EMBL" id="JAGEMX010000017">
    <property type="protein sequence ID" value="MBO1834214.1"/>
    <property type="molecule type" value="Genomic_DNA"/>
</dbReference>
<proteinExistence type="inferred from homology"/>
<keyword evidence="2" id="KW-0007">Acetylation</keyword>
<feature type="non-terminal residue" evidence="5">
    <location>
        <position position="176"/>
    </location>
</feature>
<evidence type="ECO:0000313" key="8">
    <source>
        <dbReference type="Proteomes" id="UP000664048"/>
    </source>
</evidence>
<dbReference type="Proteomes" id="UP000664048">
    <property type="component" value="Unassembled WGS sequence"/>
</dbReference>
<protein>
    <submittedName>
        <fullName evidence="5">AMP-binding protein</fullName>
    </submittedName>
</protein>
<comment type="similarity">
    <text evidence="1">Belongs to the ATP-dependent AMP-binding enzyme family.</text>
</comment>
<dbReference type="SUPFAM" id="SSF56801">
    <property type="entry name" value="Acetyl-CoA synthetase-like"/>
    <property type="match status" value="1"/>
</dbReference>
<evidence type="ECO:0000313" key="5">
    <source>
        <dbReference type="EMBL" id="MBK1934488.1"/>
    </source>
</evidence>
<evidence type="ECO:0000259" key="4">
    <source>
        <dbReference type="Pfam" id="PF16177"/>
    </source>
</evidence>
<reference evidence="6 8" key="2">
    <citation type="submission" date="2021-03" db="EMBL/GenBank/DDBJ databases">
        <title>Clinical course, treatment and visual outcome of an outbreak of Burkholderia contaminans endophthalmitis following cataract surgery.</title>
        <authorList>
            <person name="Lind C."/>
            <person name="Olsen K."/>
            <person name="Angelsen N.K."/>
            <person name="Krefting E.A."/>
            <person name="Fossen K."/>
            <person name="Gravningen K."/>
            <person name="Depoorter E."/>
            <person name="Vandamme P."/>
            <person name="Bertelsen G."/>
        </authorList>
    </citation>
    <scope>NUCLEOTIDE SEQUENCE [LARGE SCALE GENOMIC DNA]</scope>
    <source>
        <strain evidence="6 8">51242556</strain>
    </source>
</reference>
<comment type="caution">
    <text evidence="5">The sequence shown here is derived from an EMBL/GenBank/DDBJ whole genome shotgun (WGS) entry which is preliminary data.</text>
</comment>
<dbReference type="AlphaFoldDB" id="A0AAP1VA30"/>
<dbReference type="GO" id="GO:0003987">
    <property type="term" value="F:acetate-CoA ligase activity"/>
    <property type="evidence" value="ECO:0007669"/>
    <property type="project" value="TreeGrafter"/>
</dbReference>
<sequence length="176" mass="19274">MSKIESVLHETRQFAPPAALEQAATISGMPAYRALAAEAENDYEGFWARLAREGLAWHKPFTKVLDESNAPFYKWFDDGELNASYNCLDRHVEAGNGERVAVIFEADDGTVTRVTYADLLARVSRFANALKKRGIGKGDRVVIYIPMSIEGIVAMQACARIGATHSVVFGGFSAKS</sequence>
<gene>
    <name evidence="6" type="ORF">J4M89_33020</name>
    <name evidence="5" type="ORF">JIN94_31860</name>
</gene>
<dbReference type="InterPro" id="IPR000873">
    <property type="entry name" value="AMP-dep_synth/lig_dom"/>
</dbReference>
<evidence type="ECO:0000256" key="2">
    <source>
        <dbReference type="ARBA" id="ARBA00022990"/>
    </source>
</evidence>
<feature type="domain" description="AMP-dependent synthetase/ligase" evidence="3">
    <location>
        <begin position="94"/>
        <end position="174"/>
    </location>
</feature>
<keyword evidence="8" id="KW-1185">Reference proteome</keyword>